<gene>
    <name evidence="1" type="ORF">PF008_g16841</name>
</gene>
<organism evidence="1 2">
    <name type="scientific">Phytophthora fragariae</name>
    <dbReference type="NCBI Taxonomy" id="53985"/>
    <lineage>
        <taxon>Eukaryota</taxon>
        <taxon>Sar</taxon>
        <taxon>Stramenopiles</taxon>
        <taxon>Oomycota</taxon>
        <taxon>Peronosporomycetes</taxon>
        <taxon>Peronosporales</taxon>
        <taxon>Peronosporaceae</taxon>
        <taxon>Phytophthora</taxon>
    </lineage>
</organism>
<reference evidence="1 2" key="1">
    <citation type="submission" date="2018-09" db="EMBL/GenBank/DDBJ databases">
        <title>Genomic investigation of the strawberry pathogen Phytophthora fragariae indicates pathogenicity is determined by transcriptional variation in three key races.</title>
        <authorList>
            <person name="Adams T.M."/>
            <person name="Armitage A.D."/>
            <person name="Sobczyk M.K."/>
            <person name="Bates H.J."/>
            <person name="Dunwell J.M."/>
            <person name="Nellist C.F."/>
            <person name="Harrison R.J."/>
        </authorList>
    </citation>
    <scope>NUCLEOTIDE SEQUENCE [LARGE SCALE GENOMIC DNA]</scope>
    <source>
        <strain evidence="1 2">NOV-77</strain>
    </source>
</reference>
<comment type="caution">
    <text evidence="1">The sequence shown here is derived from an EMBL/GenBank/DDBJ whole genome shotgun (WGS) entry which is preliminary data.</text>
</comment>
<name>A0A6G0RAV6_9STRA</name>
<dbReference type="Proteomes" id="UP000486351">
    <property type="component" value="Unassembled WGS sequence"/>
</dbReference>
<dbReference type="EMBL" id="QXFY01001179">
    <property type="protein sequence ID" value="KAE9325565.1"/>
    <property type="molecule type" value="Genomic_DNA"/>
</dbReference>
<evidence type="ECO:0000313" key="1">
    <source>
        <dbReference type="EMBL" id="KAE9325565.1"/>
    </source>
</evidence>
<sequence length="51" mass="5732">MSAVIHDDAVEHLPKRVWEDGYMIMPKVFAAEMITMVRAKIEAGDVVLVCD</sequence>
<dbReference type="AlphaFoldDB" id="A0A6G0RAV6"/>
<accession>A0A6G0RAV6</accession>
<evidence type="ECO:0000313" key="2">
    <source>
        <dbReference type="Proteomes" id="UP000486351"/>
    </source>
</evidence>
<proteinExistence type="predicted"/>
<protein>
    <submittedName>
        <fullName evidence="1">Uncharacterized protein</fullName>
    </submittedName>
</protein>